<dbReference type="NCBIfam" id="TIGR03592">
    <property type="entry name" value="yidC_oxa1_cterm"/>
    <property type="match status" value="1"/>
</dbReference>
<comment type="caution">
    <text evidence="13">The sequence shown here is derived from an EMBL/GenBank/DDBJ whole genome shotgun (WGS) entry which is preliminary data.</text>
</comment>
<dbReference type="RefSeq" id="WP_093989156.1">
    <property type="nucleotide sequence ID" value="NZ_FYDD01000004.1"/>
</dbReference>
<proteinExistence type="inferred from homology"/>
<dbReference type="GO" id="GO:0051205">
    <property type="term" value="P:protein insertion into membrane"/>
    <property type="evidence" value="ECO:0007669"/>
    <property type="project" value="TreeGrafter"/>
</dbReference>
<sequence length="361" mass="41077">MGFLGTPLGWIMRFIYEFIHNYGFTLIIFTVLVRMLMFPLSVKQQKGTAKMQIFQPKIQKLQKQYKNDKQRLQEETMKLYEEEGYNPMGSCLPLIINMVVLFGMIDVVYKPLKHLLGVSNDLITKATEMLTKLNYKASSMTELDIMNIIQGNPISQKGVEVSTDMFNSIFSADLIQQIQNFDFSFLGLNLGVIPTWGLNATIIIPLLSGITSLAMSLMTLHNQKKTMGQQQGMGAMKGMMIIMPIFSTWIAFSFPIGLGLYWTVGNVCMIITNAILYKVYSPEKMKALVEKEQAAKKKKPKSKYQQAMEAAREEQRRRAGLPPEKTKKAEETTTEDEMSASQKLALARKRMAEKYGDEYDE</sequence>
<evidence type="ECO:0000256" key="7">
    <source>
        <dbReference type="ARBA" id="ARBA00023136"/>
    </source>
</evidence>
<dbReference type="GO" id="GO:0032977">
    <property type="term" value="F:membrane insertase activity"/>
    <property type="evidence" value="ECO:0007669"/>
    <property type="project" value="InterPro"/>
</dbReference>
<dbReference type="InterPro" id="IPR001708">
    <property type="entry name" value="YidC/ALB3/OXA1/COX18"/>
</dbReference>
<evidence type="ECO:0000256" key="6">
    <source>
        <dbReference type="ARBA" id="ARBA00022989"/>
    </source>
</evidence>
<feature type="domain" description="Membrane insertase YidC/Oxa/ALB C-terminal" evidence="12">
    <location>
        <begin position="22"/>
        <end position="277"/>
    </location>
</feature>
<keyword evidence="5" id="KW-0653">Protein transport</keyword>
<feature type="transmembrane region" description="Helical" evidence="11">
    <location>
        <begin position="258"/>
        <end position="277"/>
    </location>
</feature>
<dbReference type="EMBL" id="JACRTL010000003">
    <property type="protein sequence ID" value="MBC8610899.1"/>
    <property type="molecule type" value="Genomic_DNA"/>
</dbReference>
<comment type="similarity">
    <text evidence="9">Belongs to the OXA1/ALB3/YidC family.</text>
</comment>
<keyword evidence="2" id="KW-0813">Transport</keyword>
<dbReference type="Proteomes" id="UP000632659">
    <property type="component" value="Unassembled WGS sequence"/>
</dbReference>
<evidence type="ECO:0000256" key="4">
    <source>
        <dbReference type="ARBA" id="ARBA00022692"/>
    </source>
</evidence>
<keyword evidence="8" id="KW-0143">Chaperone</keyword>
<feature type="transmembrane region" description="Helical" evidence="11">
    <location>
        <begin position="232"/>
        <end position="252"/>
    </location>
</feature>
<gene>
    <name evidence="13" type="ORF">H8702_07155</name>
</gene>
<evidence type="ECO:0000313" key="14">
    <source>
        <dbReference type="Proteomes" id="UP000632659"/>
    </source>
</evidence>
<keyword evidence="7 11" id="KW-0472">Membrane</keyword>
<evidence type="ECO:0000256" key="1">
    <source>
        <dbReference type="ARBA" id="ARBA00004651"/>
    </source>
</evidence>
<keyword evidence="3" id="KW-1003">Cell membrane</keyword>
<keyword evidence="4 9" id="KW-0812">Transmembrane</keyword>
<dbReference type="InterPro" id="IPR047196">
    <property type="entry name" value="YidC_ALB_C"/>
</dbReference>
<organism evidence="13 14">
    <name type="scientific">Massiliimalia timonensis</name>
    <dbReference type="NCBI Taxonomy" id="1987501"/>
    <lineage>
        <taxon>Bacteria</taxon>
        <taxon>Bacillati</taxon>
        <taxon>Bacillota</taxon>
        <taxon>Clostridia</taxon>
        <taxon>Eubacteriales</taxon>
        <taxon>Oscillospiraceae</taxon>
        <taxon>Massiliimalia</taxon>
    </lineage>
</organism>
<reference evidence="13" key="1">
    <citation type="submission" date="2020-08" db="EMBL/GenBank/DDBJ databases">
        <title>Genome public.</title>
        <authorList>
            <person name="Liu C."/>
            <person name="Sun Q."/>
        </authorList>
    </citation>
    <scope>NUCLEOTIDE SEQUENCE</scope>
    <source>
        <strain evidence="13">NSJ-15</strain>
    </source>
</reference>
<dbReference type="PANTHER" id="PTHR12428">
    <property type="entry name" value="OXA1"/>
    <property type="match status" value="1"/>
</dbReference>
<evidence type="ECO:0000256" key="10">
    <source>
        <dbReference type="SAM" id="MobiDB-lite"/>
    </source>
</evidence>
<feature type="transmembrane region" description="Helical" evidence="11">
    <location>
        <begin position="196"/>
        <end position="220"/>
    </location>
</feature>
<dbReference type="GO" id="GO:0005886">
    <property type="term" value="C:plasma membrane"/>
    <property type="evidence" value="ECO:0007669"/>
    <property type="project" value="UniProtKB-SubCell"/>
</dbReference>
<dbReference type="GO" id="GO:0015031">
    <property type="term" value="P:protein transport"/>
    <property type="evidence" value="ECO:0007669"/>
    <property type="project" value="UniProtKB-KW"/>
</dbReference>
<evidence type="ECO:0000256" key="11">
    <source>
        <dbReference type="SAM" id="Phobius"/>
    </source>
</evidence>
<dbReference type="OrthoDB" id="9780552at2"/>
<dbReference type="AlphaFoldDB" id="A0A8J6TQ95"/>
<feature type="transmembrane region" description="Helical" evidence="11">
    <location>
        <begin position="91"/>
        <end position="109"/>
    </location>
</feature>
<protein>
    <submittedName>
        <fullName evidence="13">YidC/Oxa1 family membrane protein insertase</fullName>
    </submittedName>
</protein>
<name>A0A8J6TQ95_9FIRM</name>
<dbReference type="Pfam" id="PF02096">
    <property type="entry name" value="60KD_IMP"/>
    <property type="match status" value="1"/>
</dbReference>
<dbReference type="CDD" id="cd20070">
    <property type="entry name" value="5TM_YidC_Alb3"/>
    <property type="match status" value="1"/>
</dbReference>
<evidence type="ECO:0000256" key="9">
    <source>
        <dbReference type="RuleBase" id="RU003945"/>
    </source>
</evidence>
<comment type="subcellular location">
    <subcellularLocation>
        <location evidence="1">Cell membrane</location>
        <topology evidence="1">Multi-pass membrane protein</topology>
    </subcellularLocation>
    <subcellularLocation>
        <location evidence="9">Membrane</location>
        <topology evidence="9">Multi-pass membrane protein</topology>
    </subcellularLocation>
</comment>
<feature type="region of interest" description="Disordered" evidence="10">
    <location>
        <begin position="291"/>
        <end position="343"/>
    </location>
</feature>
<evidence type="ECO:0000256" key="3">
    <source>
        <dbReference type="ARBA" id="ARBA00022475"/>
    </source>
</evidence>
<keyword evidence="14" id="KW-1185">Reference proteome</keyword>
<evidence type="ECO:0000256" key="5">
    <source>
        <dbReference type="ARBA" id="ARBA00022927"/>
    </source>
</evidence>
<dbReference type="PANTHER" id="PTHR12428:SF65">
    <property type="entry name" value="CYTOCHROME C OXIDASE ASSEMBLY PROTEIN COX18, MITOCHONDRIAL"/>
    <property type="match status" value="1"/>
</dbReference>
<dbReference type="InterPro" id="IPR028055">
    <property type="entry name" value="YidC/Oxa/ALB_C"/>
</dbReference>
<feature type="transmembrane region" description="Helical" evidence="11">
    <location>
        <begin position="22"/>
        <end position="42"/>
    </location>
</feature>
<evidence type="ECO:0000256" key="2">
    <source>
        <dbReference type="ARBA" id="ARBA00022448"/>
    </source>
</evidence>
<keyword evidence="6 11" id="KW-1133">Transmembrane helix</keyword>
<accession>A0A8J6TQ95</accession>
<evidence type="ECO:0000259" key="12">
    <source>
        <dbReference type="Pfam" id="PF02096"/>
    </source>
</evidence>
<evidence type="ECO:0000313" key="13">
    <source>
        <dbReference type="EMBL" id="MBC8610899.1"/>
    </source>
</evidence>
<evidence type="ECO:0000256" key="8">
    <source>
        <dbReference type="ARBA" id="ARBA00023186"/>
    </source>
</evidence>